<dbReference type="STRING" id="452637.Oter_4467"/>
<reference evidence="1 2" key="1">
    <citation type="journal article" date="2011" name="J. Bacteriol.">
        <title>Genome sequence of the verrucomicrobium Opitutus terrae PB90-1, an abundant inhabitant of rice paddy soil ecosystems.</title>
        <authorList>
            <person name="van Passel M.W."/>
            <person name="Kant R."/>
            <person name="Palva A."/>
            <person name="Copeland A."/>
            <person name="Lucas S."/>
            <person name="Lapidus A."/>
            <person name="Glavina del Rio T."/>
            <person name="Pitluck S."/>
            <person name="Goltsman E."/>
            <person name="Clum A."/>
            <person name="Sun H."/>
            <person name="Schmutz J."/>
            <person name="Larimer F.W."/>
            <person name="Land M.L."/>
            <person name="Hauser L."/>
            <person name="Kyrpides N."/>
            <person name="Mikhailova N."/>
            <person name="Richardson P.P."/>
            <person name="Janssen P.H."/>
            <person name="de Vos W.M."/>
            <person name="Smidt H."/>
        </authorList>
    </citation>
    <scope>NUCLEOTIDE SEQUENCE [LARGE SCALE GENOMIC DNA]</scope>
    <source>
        <strain evidence="2">DSM 11246 / JCM 15787 / PB90-1</strain>
    </source>
</reference>
<evidence type="ECO:0000313" key="1">
    <source>
        <dbReference type="EMBL" id="ACB77738.1"/>
    </source>
</evidence>
<dbReference type="OrthoDB" id="1550921at2"/>
<gene>
    <name evidence="1" type="ordered locus">Oter_4467</name>
</gene>
<name>B1ZQ19_OPITP</name>
<proteinExistence type="predicted"/>
<accession>B1ZQ19</accession>
<dbReference type="KEGG" id="ote:Oter_4467"/>
<dbReference type="AlphaFoldDB" id="B1ZQ19"/>
<dbReference type="Proteomes" id="UP000007013">
    <property type="component" value="Chromosome"/>
</dbReference>
<dbReference type="eggNOG" id="ENOG5033M7A">
    <property type="taxonomic scope" value="Bacteria"/>
</dbReference>
<dbReference type="HOGENOM" id="CLU_908348_0_0_0"/>
<dbReference type="EMBL" id="CP001032">
    <property type="protein sequence ID" value="ACB77738.1"/>
    <property type="molecule type" value="Genomic_DNA"/>
</dbReference>
<organism evidence="1 2">
    <name type="scientific">Opitutus terrae (strain DSM 11246 / JCM 15787 / PB90-1)</name>
    <dbReference type="NCBI Taxonomy" id="452637"/>
    <lineage>
        <taxon>Bacteria</taxon>
        <taxon>Pseudomonadati</taxon>
        <taxon>Verrucomicrobiota</taxon>
        <taxon>Opitutia</taxon>
        <taxon>Opitutales</taxon>
        <taxon>Opitutaceae</taxon>
        <taxon>Opitutus</taxon>
    </lineage>
</organism>
<sequence>MSELAFNLFYFVRGEILQEIGAVGHPIDSSDDVMGAKLRAAVASDHPQVQRFPLPRQFAGVTVEEYNALERLGRQLELYEPAFAALNASAHPLVCITAVVNGKIEIDGTADGLRLRMGPFQGHPKVGAGIMRDYMDDYLTPDGLDIPRLLNDDHFQAIRLLYNQRSYLACMKLLASFIDTVAFLEFGDVRGNFVRWLDAYTKVPSLGVTPAQLWELRNSLLHMSNLDSRKVVSGKVSRISFFVGPRGTPHRQDAATGVHFNLSDLIVVIADGLTAWLETFARDPDKLRHFVRRYDRIVRQASIPG</sequence>
<keyword evidence="2" id="KW-1185">Reference proteome</keyword>
<protein>
    <submittedName>
        <fullName evidence="1">Uncharacterized protein</fullName>
    </submittedName>
</protein>
<evidence type="ECO:0000313" key="2">
    <source>
        <dbReference type="Proteomes" id="UP000007013"/>
    </source>
</evidence>
<dbReference type="RefSeq" id="WP_012377252.1">
    <property type="nucleotide sequence ID" value="NC_010571.1"/>
</dbReference>